<evidence type="ECO:0000313" key="2">
    <source>
        <dbReference type="Proteomes" id="UP000050424"/>
    </source>
</evidence>
<dbReference type="EMBL" id="LKCW01000044">
    <property type="protein sequence ID" value="KPM42659.1"/>
    <property type="molecule type" value="Genomic_DNA"/>
</dbReference>
<name>A0A0P7BH49_9HYPO</name>
<protein>
    <submittedName>
        <fullName evidence="1">Uncharacterized protein</fullName>
    </submittedName>
</protein>
<dbReference type="STRING" id="78410.A0A0P7BH49"/>
<keyword evidence="2" id="KW-1185">Reference proteome</keyword>
<dbReference type="Proteomes" id="UP000050424">
    <property type="component" value="Unassembled WGS sequence"/>
</dbReference>
<sequence>MSSQYAWDEASHFWEPQVLYIACDQSTGLQYLRLSCGLSTFLRRTRESSADLEIEAADTTSERANALRRHLTMQHPSLAWSSFQVHPALDILWLGHFDSLDEVAGSYGQQLDNIENVLVQDDGLWADLQRAAEVLMALGCLRVVYVLVAGHRAERRGRVQELMGRDQVVVKSHGWQIEYIDLNCKSCGTLSYP</sequence>
<evidence type="ECO:0000313" key="1">
    <source>
        <dbReference type="EMBL" id="KPM42659.1"/>
    </source>
</evidence>
<comment type="caution">
    <text evidence="1">The sequence shown here is derived from an EMBL/GenBank/DDBJ whole genome shotgun (WGS) entry which is preliminary data.</text>
</comment>
<reference evidence="1 2" key="1">
    <citation type="submission" date="2015-09" db="EMBL/GenBank/DDBJ databases">
        <title>Draft genome of a European isolate of the apple canker pathogen Neonectria ditissima.</title>
        <authorList>
            <person name="Gomez-Cortecero A."/>
            <person name="Harrison R.J."/>
            <person name="Armitage A.D."/>
        </authorList>
    </citation>
    <scope>NUCLEOTIDE SEQUENCE [LARGE SCALE GENOMIC DNA]</scope>
    <source>
        <strain evidence="1 2">R09/05</strain>
    </source>
</reference>
<dbReference type="AlphaFoldDB" id="A0A0P7BH49"/>
<accession>A0A0P7BH49</accession>
<organism evidence="1 2">
    <name type="scientific">Neonectria ditissima</name>
    <dbReference type="NCBI Taxonomy" id="78410"/>
    <lineage>
        <taxon>Eukaryota</taxon>
        <taxon>Fungi</taxon>
        <taxon>Dikarya</taxon>
        <taxon>Ascomycota</taxon>
        <taxon>Pezizomycotina</taxon>
        <taxon>Sordariomycetes</taxon>
        <taxon>Hypocreomycetidae</taxon>
        <taxon>Hypocreales</taxon>
        <taxon>Nectriaceae</taxon>
        <taxon>Neonectria</taxon>
    </lineage>
</organism>
<proteinExistence type="predicted"/>
<gene>
    <name evidence="1" type="ORF">AK830_g3882</name>
</gene>